<dbReference type="Proteomes" id="UP001607302">
    <property type="component" value="Unassembled WGS sequence"/>
</dbReference>
<evidence type="ECO:0000313" key="3">
    <source>
        <dbReference type="Proteomes" id="UP001607302"/>
    </source>
</evidence>
<keyword evidence="3" id="KW-1185">Reference proteome</keyword>
<feature type="region of interest" description="Disordered" evidence="1">
    <location>
        <begin position="1"/>
        <end position="74"/>
    </location>
</feature>
<proteinExistence type="predicted"/>
<organism evidence="2 3">
    <name type="scientific">Vespula squamosa</name>
    <name type="common">Southern yellow jacket</name>
    <name type="synonym">Wasp</name>
    <dbReference type="NCBI Taxonomy" id="30214"/>
    <lineage>
        <taxon>Eukaryota</taxon>
        <taxon>Metazoa</taxon>
        <taxon>Ecdysozoa</taxon>
        <taxon>Arthropoda</taxon>
        <taxon>Hexapoda</taxon>
        <taxon>Insecta</taxon>
        <taxon>Pterygota</taxon>
        <taxon>Neoptera</taxon>
        <taxon>Endopterygota</taxon>
        <taxon>Hymenoptera</taxon>
        <taxon>Apocrita</taxon>
        <taxon>Aculeata</taxon>
        <taxon>Vespoidea</taxon>
        <taxon>Vespidae</taxon>
        <taxon>Vespinae</taxon>
        <taxon>Vespula</taxon>
    </lineage>
</organism>
<gene>
    <name evidence="2" type="ORF">V1478_001886</name>
</gene>
<sequence length="74" mass="7762">MEDSGGKGGAEAVTPSETFCVVEEDDGEHGTRRRASASGGTGTPRVSELGPCTQAKVKRGEADRVAEVKRQTDR</sequence>
<accession>A0ABD2BYY3</accession>
<protein>
    <submittedName>
        <fullName evidence="2">Uncharacterized protein</fullName>
    </submittedName>
</protein>
<dbReference type="AlphaFoldDB" id="A0ABD2BYY3"/>
<evidence type="ECO:0000313" key="2">
    <source>
        <dbReference type="EMBL" id="KAL2737800.1"/>
    </source>
</evidence>
<comment type="caution">
    <text evidence="2">The sequence shown here is derived from an EMBL/GenBank/DDBJ whole genome shotgun (WGS) entry which is preliminary data.</text>
</comment>
<name>A0ABD2BYY3_VESSQ</name>
<dbReference type="EMBL" id="JAUDFV010000027">
    <property type="protein sequence ID" value="KAL2737800.1"/>
    <property type="molecule type" value="Genomic_DNA"/>
</dbReference>
<reference evidence="2 3" key="1">
    <citation type="journal article" date="2024" name="Ann. Entomol. Soc. Am.">
        <title>Genomic analyses of the southern and eastern yellowjacket wasps (Hymenoptera: Vespidae) reveal evolutionary signatures of social life.</title>
        <authorList>
            <person name="Catto M.A."/>
            <person name="Caine P.B."/>
            <person name="Orr S.E."/>
            <person name="Hunt B.G."/>
            <person name="Goodisman M.A.D."/>
        </authorList>
    </citation>
    <scope>NUCLEOTIDE SEQUENCE [LARGE SCALE GENOMIC DNA]</scope>
    <source>
        <strain evidence="2">233</strain>
        <tissue evidence="2">Head and thorax</tissue>
    </source>
</reference>
<evidence type="ECO:0000256" key="1">
    <source>
        <dbReference type="SAM" id="MobiDB-lite"/>
    </source>
</evidence>
<feature type="compositionally biased region" description="Basic and acidic residues" evidence="1">
    <location>
        <begin position="58"/>
        <end position="74"/>
    </location>
</feature>